<evidence type="ECO:0000256" key="1">
    <source>
        <dbReference type="SAM" id="Phobius"/>
    </source>
</evidence>
<evidence type="ECO:0000313" key="2">
    <source>
        <dbReference type="EMBL" id="BAK20899.1"/>
    </source>
</evidence>
<feature type="transmembrane region" description="Helical" evidence="1">
    <location>
        <begin position="12"/>
        <end position="34"/>
    </location>
</feature>
<keyword evidence="1" id="KW-0472">Membrane</keyword>
<protein>
    <recommendedName>
        <fullName evidence="4">Holin-like toxin</fullName>
    </recommendedName>
</protein>
<proteinExistence type="predicted"/>
<keyword evidence="1" id="KW-0812">Transmembrane</keyword>
<evidence type="ECO:0008006" key="4">
    <source>
        <dbReference type="Google" id="ProtNLM"/>
    </source>
</evidence>
<keyword evidence="1" id="KW-1133">Transmembrane helix</keyword>
<dbReference type="KEGG" id="mps:MPTP_0419"/>
<organism evidence="2 3">
    <name type="scientific">Melissococcus plutonius (strain ATCC 35311 / DSM 29964 / CIP 104052 / LMG 20360 / NCIMB 702443)</name>
    <dbReference type="NCBI Taxonomy" id="940190"/>
    <lineage>
        <taxon>Bacteria</taxon>
        <taxon>Bacillati</taxon>
        <taxon>Bacillota</taxon>
        <taxon>Bacilli</taxon>
        <taxon>Lactobacillales</taxon>
        <taxon>Enterococcaceae</taxon>
        <taxon>Melissococcus</taxon>
    </lineage>
</organism>
<dbReference type="HOGENOM" id="CLU_3292215_0_0_9"/>
<dbReference type="EMBL" id="AP012200">
    <property type="protein sequence ID" value="BAK20899.1"/>
    <property type="molecule type" value="Genomic_DNA"/>
</dbReference>
<reference evidence="2 3" key="1">
    <citation type="journal article" date="2011" name="J. Bacteriol.">
        <title>Complete genome sequence of Melissococcus plutonius ATCC 35311.</title>
        <authorList>
            <person name="Okumura K."/>
            <person name="Arai R."/>
            <person name="Okura M."/>
            <person name="Kirikae T."/>
            <person name="Takamatsu D."/>
            <person name="Osaki M."/>
            <person name="Miyoshi-Akiyama T."/>
        </authorList>
    </citation>
    <scope>NUCLEOTIDE SEQUENCE [LARGE SCALE GENOMIC DNA]</scope>
    <source>
        <strain evidence="3">ATCC 35311 / CIP 104052 / LMG 20360 / NCIMB 702443</strain>
    </source>
</reference>
<dbReference type="AlphaFoldDB" id="F3Y8S1"/>
<keyword evidence="3" id="KW-1185">Reference proteome</keyword>
<gene>
    <name evidence="2" type="ordered locus">MPTP_0419</name>
</gene>
<dbReference type="Proteomes" id="UP000008456">
    <property type="component" value="Chromosome"/>
</dbReference>
<evidence type="ECO:0000313" key="3">
    <source>
        <dbReference type="Proteomes" id="UP000008456"/>
    </source>
</evidence>
<sequence>MQREAKCLYLETIQIILGFDPFTIILICLIVKLLKEDNKK</sequence>
<accession>F3Y8S1</accession>
<name>F3Y8S1_MELPT</name>
<reference key="2">
    <citation type="submission" date="2011-04" db="EMBL/GenBank/DDBJ databases">
        <title>Whole genome sequence of Melissococcus plutonius ATCC 35311.</title>
        <authorList>
            <person name="Okumura K."/>
            <person name="Arai R."/>
            <person name="Osaki M."/>
            <person name="Okura M."/>
            <person name="Kirikae T."/>
            <person name="Takamatsu D."/>
            <person name="Akiyama T."/>
        </authorList>
    </citation>
    <scope>NUCLEOTIDE SEQUENCE</scope>
    <source>
        <strain>ATCC 35311</strain>
    </source>
</reference>